<keyword evidence="6 7" id="KW-0472">Membrane</keyword>
<evidence type="ECO:0000256" key="4">
    <source>
        <dbReference type="ARBA" id="ARBA00022801"/>
    </source>
</evidence>
<reference evidence="9 11" key="1">
    <citation type="submission" date="2015-02" db="EMBL/GenBank/DDBJ databases">
        <authorList>
            <person name="Chooi Y.-H."/>
        </authorList>
    </citation>
    <scope>NUCLEOTIDE SEQUENCE [LARGE SCALE GENOMIC DNA]</scope>
    <source>
        <strain evidence="9">E3</strain>
    </source>
</reference>
<gene>
    <name evidence="9" type="ORF">PBRA_003122</name>
    <name evidence="10" type="ORF">PLBR_LOCUS2816</name>
</gene>
<keyword evidence="5 7" id="KW-1133">Transmembrane helix</keyword>
<proteinExistence type="inferred from homology"/>
<evidence type="ECO:0000259" key="8">
    <source>
        <dbReference type="Pfam" id="PF01694"/>
    </source>
</evidence>
<evidence type="ECO:0000256" key="3">
    <source>
        <dbReference type="ARBA" id="ARBA00022692"/>
    </source>
</evidence>
<dbReference type="Pfam" id="PF01694">
    <property type="entry name" value="Rhomboid"/>
    <property type="match status" value="1"/>
</dbReference>
<keyword evidence="4" id="KW-0378">Hydrolase</keyword>
<evidence type="ECO:0000313" key="11">
    <source>
        <dbReference type="Proteomes" id="UP000039324"/>
    </source>
</evidence>
<dbReference type="OrthoDB" id="418595at2759"/>
<evidence type="ECO:0000256" key="2">
    <source>
        <dbReference type="ARBA" id="ARBA00009045"/>
    </source>
</evidence>
<feature type="domain" description="Peptidase S54 rhomboid" evidence="8">
    <location>
        <begin position="91"/>
        <end position="233"/>
    </location>
</feature>
<dbReference type="PANTHER" id="PTHR43731:SF14">
    <property type="entry name" value="PRESENILIN-ASSOCIATED RHOMBOID-LIKE PROTEIN, MITOCHONDRIAL"/>
    <property type="match status" value="1"/>
</dbReference>
<feature type="transmembrane region" description="Helical" evidence="7">
    <location>
        <begin position="45"/>
        <end position="67"/>
    </location>
</feature>
<dbReference type="EMBL" id="OVEO01000004">
    <property type="protein sequence ID" value="SPQ95601.1"/>
    <property type="molecule type" value="Genomic_DNA"/>
</dbReference>
<dbReference type="GO" id="GO:0016020">
    <property type="term" value="C:membrane"/>
    <property type="evidence" value="ECO:0007669"/>
    <property type="project" value="UniProtKB-SubCell"/>
</dbReference>
<dbReference type="Proteomes" id="UP000039324">
    <property type="component" value="Unassembled WGS sequence"/>
</dbReference>
<name>A0A0G4J759_PLABS</name>
<dbReference type="GO" id="GO:0004252">
    <property type="term" value="F:serine-type endopeptidase activity"/>
    <property type="evidence" value="ECO:0007669"/>
    <property type="project" value="InterPro"/>
</dbReference>
<feature type="transmembrane region" description="Helical" evidence="7">
    <location>
        <begin position="132"/>
        <end position="152"/>
    </location>
</feature>
<dbReference type="PANTHER" id="PTHR43731">
    <property type="entry name" value="RHOMBOID PROTEASE"/>
    <property type="match status" value="1"/>
</dbReference>
<feature type="transmembrane region" description="Helical" evidence="7">
    <location>
        <begin position="212"/>
        <end position="231"/>
    </location>
</feature>
<dbReference type="SUPFAM" id="SSF144091">
    <property type="entry name" value="Rhomboid-like"/>
    <property type="match status" value="1"/>
</dbReference>
<feature type="transmembrane region" description="Helical" evidence="7">
    <location>
        <begin position="184"/>
        <end position="206"/>
    </location>
</feature>
<comment type="subcellular location">
    <subcellularLocation>
        <location evidence="1">Membrane</location>
        <topology evidence="1">Multi-pass membrane protein</topology>
    </subcellularLocation>
</comment>
<reference evidence="10 12" key="2">
    <citation type="submission" date="2018-03" db="EMBL/GenBank/DDBJ databases">
        <authorList>
            <person name="Fogelqvist J."/>
        </authorList>
    </citation>
    <scope>NUCLEOTIDE SEQUENCE [LARGE SCALE GENOMIC DNA]</scope>
</reference>
<dbReference type="InterPro" id="IPR035952">
    <property type="entry name" value="Rhomboid-like_sf"/>
</dbReference>
<sequence length="236" mass="26033">MLGTALLRRVQMRLPSSLMMARRPVVRLYSSGAQWRRPNGWGTPAGQGFVVGGLIAANALVFMRWQLVETQREQRYMVDNFTCSAASAASRPWTLATSVFSHNLPMHFAVNMLVLYSFGPLTIRAIGVQRFLALYFMGGLVSNIAHVAYSRYSGGDRPAHGASGAINSLIVAFACMFPKSEFLVMGFIPVRAPIAVGLFALYDFFFLGDRSIIGHAAHLGGFAFGILYYVLRLRVR</sequence>
<evidence type="ECO:0000256" key="6">
    <source>
        <dbReference type="ARBA" id="ARBA00023136"/>
    </source>
</evidence>
<protein>
    <recommendedName>
        <fullName evidence="8">Peptidase S54 rhomboid domain-containing protein</fullName>
    </recommendedName>
</protein>
<evidence type="ECO:0000256" key="7">
    <source>
        <dbReference type="SAM" id="Phobius"/>
    </source>
</evidence>
<organism evidence="9 11">
    <name type="scientific">Plasmodiophora brassicae</name>
    <name type="common">Clubroot disease agent</name>
    <dbReference type="NCBI Taxonomy" id="37360"/>
    <lineage>
        <taxon>Eukaryota</taxon>
        <taxon>Sar</taxon>
        <taxon>Rhizaria</taxon>
        <taxon>Endomyxa</taxon>
        <taxon>Phytomyxea</taxon>
        <taxon>Plasmodiophorida</taxon>
        <taxon>Plasmodiophoridae</taxon>
        <taxon>Plasmodiophora</taxon>
    </lineage>
</organism>
<dbReference type="OMA" id="VFLAWQY"/>
<comment type="similarity">
    <text evidence="2">Belongs to the peptidase S54 family.</text>
</comment>
<dbReference type="Proteomes" id="UP000290189">
    <property type="component" value="Unassembled WGS sequence"/>
</dbReference>
<keyword evidence="10" id="KW-0496">Mitochondrion</keyword>
<evidence type="ECO:0000313" key="12">
    <source>
        <dbReference type="Proteomes" id="UP000290189"/>
    </source>
</evidence>
<evidence type="ECO:0000256" key="1">
    <source>
        <dbReference type="ARBA" id="ARBA00004141"/>
    </source>
</evidence>
<dbReference type="AlphaFoldDB" id="A0A0G4J759"/>
<evidence type="ECO:0000313" key="9">
    <source>
        <dbReference type="EMBL" id="CEP03362.1"/>
    </source>
</evidence>
<geneLocation type="mitochondrion" evidence="10"/>
<feature type="transmembrane region" description="Helical" evidence="7">
    <location>
        <begin position="158"/>
        <end position="177"/>
    </location>
</feature>
<evidence type="ECO:0000313" key="10">
    <source>
        <dbReference type="EMBL" id="SPQ95601.1"/>
    </source>
</evidence>
<keyword evidence="11" id="KW-1185">Reference proteome</keyword>
<dbReference type="InterPro" id="IPR022764">
    <property type="entry name" value="Peptidase_S54_rhomboid_dom"/>
</dbReference>
<dbReference type="STRING" id="37360.A0A0G4J759"/>
<evidence type="ECO:0000256" key="5">
    <source>
        <dbReference type="ARBA" id="ARBA00022989"/>
    </source>
</evidence>
<dbReference type="InterPro" id="IPR050925">
    <property type="entry name" value="Rhomboid_protease_S54"/>
</dbReference>
<dbReference type="EMBL" id="CDSF01000144">
    <property type="protein sequence ID" value="CEP03362.1"/>
    <property type="molecule type" value="Genomic_DNA"/>
</dbReference>
<keyword evidence="3 7" id="KW-0812">Transmembrane</keyword>
<accession>A0A0G4J759</accession>
<dbReference type="Gene3D" id="1.20.1540.10">
    <property type="entry name" value="Rhomboid-like"/>
    <property type="match status" value="1"/>
</dbReference>